<name>A0ABN8LHQ4_9CNID</name>
<accession>A0ABN8LHQ4</accession>
<dbReference type="InterPro" id="IPR038948">
    <property type="entry name" value="POLR1D-like"/>
</dbReference>
<proteinExistence type="predicted"/>
<feature type="region of interest" description="Disordered" evidence="1">
    <location>
        <begin position="36"/>
        <end position="57"/>
    </location>
</feature>
<evidence type="ECO:0000256" key="1">
    <source>
        <dbReference type="SAM" id="MobiDB-lite"/>
    </source>
</evidence>
<evidence type="ECO:0000313" key="2">
    <source>
        <dbReference type="EMBL" id="CAH3015730.1"/>
    </source>
</evidence>
<dbReference type="PANTHER" id="PTHR34769">
    <property type="entry name" value="RCG42593, ISOFORM CRA_A"/>
    <property type="match status" value="1"/>
</dbReference>
<dbReference type="Proteomes" id="UP001159427">
    <property type="component" value="Unassembled WGS sequence"/>
</dbReference>
<organism evidence="2 3">
    <name type="scientific">Porites evermanni</name>
    <dbReference type="NCBI Taxonomy" id="104178"/>
    <lineage>
        <taxon>Eukaryota</taxon>
        <taxon>Metazoa</taxon>
        <taxon>Cnidaria</taxon>
        <taxon>Anthozoa</taxon>
        <taxon>Hexacorallia</taxon>
        <taxon>Scleractinia</taxon>
        <taxon>Fungiina</taxon>
        <taxon>Poritidae</taxon>
        <taxon>Porites</taxon>
    </lineage>
</organism>
<protein>
    <submittedName>
        <fullName evidence="2">Uncharacterized protein</fullName>
    </submittedName>
</protein>
<feature type="compositionally biased region" description="Basic and acidic residues" evidence="1">
    <location>
        <begin position="182"/>
        <end position="219"/>
    </location>
</feature>
<dbReference type="EMBL" id="CALNXI010000028">
    <property type="protein sequence ID" value="CAH3015730.1"/>
    <property type="molecule type" value="Genomic_DNA"/>
</dbReference>
<reference evidence="2 3" key="1">
    <citation type="submission" date="2022-05" db="EMBL/GenBank/DDBJ databases">
        <authorList>
            <consortium name="Genoscope - CEA"/>
            <person name="William W."/>
        </authorList>
    </citation>
    <scope>NUCLEOTIDE SEQUENCE [LARGE SCALE GENOMIC DNA]</scope>
</reference>
<sequence>MDDGLRPNLDIRTFSNDLGKHFVQKIDTIRTQLDTNQQSDSYPEDDTPSAAQQTDSLPEDDIASAVLDETVSSIPTFTMLSVRDLKQLIQNSALKSCPLNPMPSTLFHEVLISRKKVSSSPCFLFNQRLAHKELLQEAKQARSRAETMGAAGWQKCPIPATNKRFLHNALLSTLEPKRKKSRPDNKQQEIKMKGPKPYRESDCKTTSFADKKRDKEKQKCKTISTTSAKSKQK</sequence>
<dbReference type="PANTHER" id="PTHR34769:SF1">
    <property type="entry name" value="RNA POLYMERASE I AND III SUBUNIT D"/>
    <property type="match status" value="1"/>
</dbReference>
<feature type="region of interest" description="Disordered" evidence="1">
    <location>
        <begin position="176"/>
        <end position="233"/>
    </location>
</feature>
<gene>
    <name evidence="2" type="ORF">PEVE_00020865</name>
</gene>
<evidence type="ECO:0000313" key="3">
    <source>
        <dbReference type="Proteomes" id="UP001159427"/>
    </source>
</evidence>
<keyword evidence="3" id="KW-1185">Reference proteome</keyword>
<feature type="compositionally biased region" description="Polar residues" evidence="1">
    <location>
        <begin position="222"/>
        <end position="233"/>
    </location>
</feature>
<comment type="caution">
    <text evidence="2">The sequence shown here is derived from an EMBL/GenBank/DDBJ whole genome shotgun (WGS) entry which is preliminary data.</text>
</comment>